<evidence type="ECO:0000256" key="2">
    <source>
        <dbReference type="ARBA" id="ARBA00022679"/>
    </source>
</evidence>
<feature type="transmembrane region" description="Helical" evidence="6">
    <location>
        <begin position="373"/>
        <end position="391"/>
    </location>
</feature>
<feature type="transmembrane region" description="Helical" evidence="6">
    <location>
        <begin position="435"/>
        <end position="455"/>
    </location>
</feature>
<keyword evidence="8" id="KW-1185">Reference proteome</keyword>
<evidence type="ECO:0000256" key="5">
    <source>
        <dbReference type="ARBA" id="ARBA00023136"/>
    </source>
</evidence>
<dbReference type="InterPro" id="IPR029044">
    <property type="entry name" value="Nucleotide-diphossugar_trans"/>
</dbReference>
<evidence type="ECO:0000313" key="8">
    <source>
        <dbReference type="Proteomes" id="UP001476807"/>
    </source>
</evidence>
<feature type="transmembrane region" description="Helical" evidence="6">
    <location>
        <begin position="6"/>
        <end position="25"/>
    </location>
</feature>
<feature type="transmembrane region" description="Helical" evidence="6">
    <location>
        <begin position="337"/>
        <end position="361"/>
    </location>
</feature>
<feature type="transmembrane region" description="Helical" evidence="6">
    <location>
        <begin position="309"/>
        <end position="331"/>
    </location>
</feature>
<evidence type="ECO:0000256" key="6">
    <source>
        <dbReference type="SAM" id="Phobius"/>
    </source>
</evidence>
<dbReference type="Pfam" id="PF13641">
    <property type="entry name" value="Glyco_tranf_2_3"/>
    <property type="match status" value="1"/>
</dbReference>
<name>A0ABV1RTK7_9BACT</name>
<comment type="caution">
    <text evidence="7">The sequence shown here is derived from an EMBL/GenBank/DDBJ whole genome shotgun (WGS) entry which is preliminary data.</text>
</comment>
<dbReference type="EMBL" id="JBEOKT010000006">
    <property type="protein sequence ID" value="MER2997716.1"/>
    <property type="molecule type" value="Genomic_DNA"/>
</dbReference>
<keyword evidence="5 6" id="KW-0472">Membrane</keyword>
<evidence type="ECO:0000256" key="3">
    <source>
        <dbReference type="ARBA" id="ARBA00022692"/>
    </source>
</evidence>
<keyword evidence="4 6" id="KW-1133">Transmembrane helix</keyword>
<evidence type="ECO:0000313" key="7">
    <source>
        <dbReference type="EMBL" id="MER2997716.1"/>
    </source>
</evidence>
<feature type="transmembrane region" description="Helical" evidence="6">
    <location>
        <begin position="462"/>
        <end position="482"/>
    </location>
</feature>
<protein>
    <submittedName>
        <fullName evidence="7">Glycosyltransferase</fullName>
        <ecNumber evidence="7">2.4.-.-</ecNumber>
    </submittedName>
</protein>
<dbReference type="SUPFAM" id="SSF53448">
    <property type="entry name" value="Nucleotide-diphospho-sugar transferases"/>
    <property type="match status" value="1"/>
</dbReference>
<keyword evidence="7" id="KW-0328">Glycosyltransferase</keyword>
<dbReference type="Proteomes" id="UP001476807">
    <property type="component" value="Unassembled WGS sequence"/>
</dbReference>
<dbReference type="Gene3D" id="3.90.550.10">
    <property type="entry name" value="Spore Coat Polysaccharide Biosynthesis Protein SpsA, Chain A"/>
    <property type="match status" value="1"/>
</dbReference>
<organism evidence="7 8">
    <name type="scientific">Pontibacter populi</name>
    <dbReference type="NCBI Taxonomy" id="890055"/>
    <lineage>
        <taxon>Bacteria</taxon>
        <taxon>Pseudomonadati</taxon>
        <taxon>Bacteroidota</taxon>
        <taxon>Cytophagia</taxon>
        <taxon>Cytophagales</taxon>
        <taxon>Hymenobacteraceae</taxon>
        <taxon>Pontibacter</taxon>
    </lineage>
</organism>
<keyword evidence="2 7" id="KW-0808">Transferase</keyword>
<reference evidence="7 8" key="1">
    <citation type="submission" date="2024-06" db="EMBL/GenBank/DDBJ databases">
        <title>Pontibacter populi HYL7-15.</title>
        <authorList>
            <person name="Kim M.K."/>
        </authorList>
    </citation>
    <scope>NUCLEOTIDE SEQUENCE [LARGE SCALE GENOMIC DNA]</scope>
    <source>
        <strain evidence="7 8">HYL7-15</strain>
    </source>
</reference>
<proteinExistence type="predicted"/>
<dbReference type="RefSeq" id="WP_350412128.1">
    <property type="nucleotide sequence ID" value="NZ_JBEOKT010000006.1"/>
</dbReference>
<comment type="subcellular location">
    <subcellularLocation>
        <location evidence="1">Endomembrane system</location>
    </subcellularLocation>
</comment>
<dbReference type="PANTHER" id="PTHR32044">
    <property type="entry name" value="GLUCOMANNAN 4-BETA-MANNOSYLTRANSFERASE 9"/>
    <property type="match status" value="1"/>
</dbReference>
<keyword evidence="3 6" id="KW-0812">Transmembrane</keyword>
<sequence length="487" mass="55062">MTLVATIVVVIYSLCLAFIFCYSLVQLHLTWLYLTRTPIQNPTIVPQNCPTVTVQLPVYNERYVISRLIDAVAAFDYPKDKLQIQLLDDSTDDTTTIISEKIALLQQQGVTIEHVRRSNRTGFKAGALQHGLQTATGEFIAIFDADFVPSPDFLKQTIVGFTSPEIGVVQTRWGHLNKNYSLLTRLQAFGLDAHFTVEQQGRNYGNYFINFNGTAGVWRKACIVDAGGWQADTLTEDLDLSYRAQLKGWKFVYQEQTESPAELPAEMSGLKSQQYRWTKGAAETARKHIAKVLRSPEPINAKLHALFHLLNSSVFVCVLLTAILSVPILFIKENNPQLGWFFKLGAFFMVSFLALFAFYWVSANRRTSGKAGFRFIVDFLLFLTMSMGMSLHNSVAVLEGYAGRKTPFIRTPKYNLVQAHDSWKKKLYTLPGISVVTWLEGLLALYFAWAIWLGLHLQDYGLLPFHIMLATGFGLVFFYTLVHHKKA</sequence>
<gene>
    <name evidence="7" type="ORF">ABS362_09170</name>
</gene>
<accession>A0ABV1RTK7</accession>
<evidence type="ECO:0000256" key="1">
    <source>
        <dbReference type="ARBA" id="ARBA00004308"/>
    </source>
</evidence>
<dbReference type="PANTHER" id="PTHR32044:SF80">
    <property type="entry name" value="XYLOGLUCAN GLYCOSYLTRANSFERASE 2-RELATED"/>
    <property type="match status" value="1"/>
</dbReference>
<dbReference type="GO" id="GO:0016757">
    <property type="term" value="F:glycosyltransferase activity"/>
    <property type="evidence" value="ECO:0007669"/>
    <property type="project" value="UniProtKB-KW"/>
</dbReference>
<dbReference type="EC" id="2.4.-.-" evidence="7"/>
<evidence type="ECO:0000256" key="4">
    <source>
        <dbReference type="ARBA" id="ARBA00022989"/>
    </source>
</evidence>